<protein>
    <submittedName>
        <fullName evidence="2">Uncharacterized protein</fullName>
    </submittedName>
</protein>
<feature type="region of interest" description="Disordered" evidence="1">
    <location>
        <begin position="82"/>
        <end position="153"/>
    </location>
</feature>
<proteinExistence type="predicted"/>
<keyword evidence="3" id="KW-1185">Reference proteome</keyword>
<feature type="compositionally biased region" description="Polar residues" evidence="1">
    <location>
        <begin position="190"/>
        <end position="200"/>
    </location>
</feature>
<dbReference type="AlphaFoldDB" id="A0A2Z7AX41"/>
<dbReference type="Proteomes" id="UP000250235">
    <property type="component" value="Unassembled WGS sequence"/>
</dbReference>
<organism evidence="2 3">
    <name type="scientific">Dorcoceras hygrometricum</name>
    <dbReference type="NCBI Taxonomy" id="472368"/>
    <lineage>
        <taxon>Eukaryota</taxon>
        <taxon>Viridiplantae</taxon>
        <taxon>Streptophyta</taxon>
        <taxon>Embryophyta</taxon>
        <taxon>Tracheophyta</taxon>
        <taxon>Spermatophyta</taxon>
        <taxon>Magnoliopsida</taxon>
        <taxon>eudicotyledons</taxon>
        <taxon>Gunneridae</taxon>
        <taxon>Pentapetalae</taxon>
        <taxon>asterids</taxon>
        <taxon>lamiids</taxon>
        <taxon>Lamiales</taxon>
        <taxon>Gesneriaceae</taxon>
        <taxon>Didymocarpoideae</taxon>
        <taxon>Trichosporeae</taxon>
        <taxon>Loxocarpinae</taxon>
        <taxon>Dorcoceras</taxon>
    </lineage>
</organism>
<accession>A0A2Z7AX41</accession>
<feature type="region of interest" description="Disordered" evidence="1">
    <location>
        <begin position="190"/>
        <end position="214"/>
    </location>
</feature>
<feature type="region of interest" description="Disordered" evidence="1">
    <location>
        <begin position="1"/>
        <end position="69"/>
    </location>
</feature>
<evidence type="ECO:0000256" key="1">
    <source>
        <dbReference type="SAM" id="MobiDB-lite"/>
    </source>
</evidence>
<evidence type="ECO:0000313" key="2">
    <source>
        <dbReference type="EMBL" id="KZV26461.1"/>
    </source>
</evidence>
<feature type="compositionally biased region" description="Polar residues" evidence="1">
    <location>
        <begin position="83"/>
        <end position="100"/>
    </location>
</feature>
<reference evidence="2 3" key="1">
    <citation type="journal article" date="2015" name="Proc. Natl. Acad. Sci. U.S.A.">
        <title>The resurrection genome of Boea hygrometrica: A blueprint for survival of dehydration.</title>
        <authorList>
            <person name="Xiao L."/>
            <person name="Yang G."/>
            <person name="Zhang L."/>
            <person name="Yang X."/>
            <person name="Zhao S."/>
            <person name="Ji Z."/>
            <person name="Zhou Q."/>
            <person name="Hu M."/>
            <person name="Wang Y."/>
            <person name="Chen M."/>
            <person name="Xu Y."/>
            <person name="Jin H."/>
            <person name="Xiao X."/>
            <person name="Hu G."/>
            <person name="Bao F."/>
            <person name="Hu Y."/>
            <person name="Wan P."/>
            <person name="Li L."/>
            <person name="Deng X."/>
            <person name="Kuang T."/>
            <person name="Xiang C."/>
            <person name="Zhu J.K."/>
            <person name="Oliver M.J."/>
            <person name="He Y."/>
        </authorList>
    </citation>
    <scope>NUCLEOTIDE SEQUENCE [LARGE SCALE GENOMIC DNA]</scope>
    <source>
        <strain evidence="3">cv. XS01</strain>
    </source>
</reference>
<sequence>MHAARAHKGEPSRAHRRAIVAQSTRNRRHRSGATSHDDTQQQAGRVAHPTAQHRTASARPTHERRANDLPASCDQWRAIIGSSPCNQRHPSGHLTRQASNHRLPSRGRRAASARLASANPGNTGSDTTVGDPDPPPGQAAEEQENENREAINTKNKSTFYDIHRMFSELPLWHLCLAPTGCTRSPDEISTNGFSTSSWPKTNFPAKTAAAAAVA</sequence>
<evidence type="ECO:0000313" key="3">
    <source>
        <dbReference type="Proteomes" id="UP000250235"/>
    </source>
</evidence>
<name>A0A2Z7AX41_9LAMI</name>
<feature type="compositionally biased region" description="Low complexity" evidence="1">
    <location>
        <begin position="205"/>
        <end position="214"/>
    </location>
</feature>
<gene>
    <name evidence="2" type="ORF">F511_33713</name>
</gene>
<feature type="compositionally biased region" description="Low complexity" evidence="1">
    <location>
        <begin position="112"/>
        <end position="131"/>
    </location>
</feature>
<dbReference type="EMBL" id="KV011233">
    <property type="protein sequence ID" value="KZV26461.1"/>
    <property type="molecule type" value="Genomic_DNA"/>
</dbReference>